<dbReference type="Gene3D" id="3.40.50.1820">
    <property type="entry name" value="alpha/beta hydrolase"/>
    <property type="match status" value="1"/>
</dbReference>
<dbReference type="GO" id="GO:0005576">
    <property type="term" value="C:extracellular region"/>
    <property type="evidence" value="ECO:0007669"/>
    <property type="project" value="InterPro"/>
</dbReference>
<dbReference type="InterPro" id="IPR010126">
    <property type="entry name" value="Esterase_phb"/>
</dbReference>
<keyword evidence="1" id="KW-0732">Signal</keyword>
<evidence type="ECO:0000256" key="1">
    <source>
        <dbReference type="ARBA" id="ARBA00022729"/>
    </source>
</evidence>
<proteinExistence type="predicted"/>
<dbReference type="AlphaFoldDB" id="Q21VB0"/>
<dbReference type="Proteomes" id="UP000008332">
    <property type="component" value="Chromosome"/>
</dbReference>
<organism evidence="4 5">
    <name type="scientific">Albidiferax ferrireducens (strain ATCC BAA-621 / DSM 15236 / T118)</name>
    <name type="common">Rhodoferax ferrireducens</name>
    <dbReference type="NCBI Taxonomy" id="338969"/>
    <lineage>
        <taxon>Bacteria</taxon>
        <taxon>Pseudomonadati</taxon>
        <taxon>Pseudomonadota</taxon>
        <taxon>Betaproteobacteria</taxon>
        <taxon>Burkholderiales</taxon>
        <taxon>Comamonadaceae</taxon>
        <taxon>Rhodoferax</taxon>
    </lineage>
</organism>
<dbReference type="GO" id="GO:0016787">
    <property type="term" value="F:hydrolase activity"/>
    <property type="evidence" value="ECO:0007669"/>
    <property type="project" value="UniProtKB-KW"/>
</dbReference>
<evidence type="ECO:0000313" key="5">
    <source>
        <dbReference type="Proteomes" id="UP000008332"/>
    </source>
</evidence>
<dbReference type="PANTHER" id="PTHR43037:SF1">
    <property type="entry name" value="BLL1128 PROTEIN"/>
    <property type="match status" value="1"/>
</dbReference>
<dbReference type="SUPFAM" id="SSF53474">
    <property type="entry name" value="alpha/beta-Hydrolases"/>
    <property type="match status" value="1"/>
</dbReference>
<dbReference type="STRING" id="338969.Rfer_2576"/>
<dbReference type="InterPro" id="IPR029058">
    <property type="entry name" value="AB_hydrolase_fold"/>
</dbReference>
<feature type="region of interest" description="Disordered" evidence="3">
    <location>
        <begin position="311"/>
        <end position="345"/>
    </location>
</feature>
<keyword evidence="2" id="KW-0378">Hydrolase</keyword>
<dbReference type="KEGG" id="rfr:Rfer_2576"/>
<dbReference type="eggNOG" id="COG3509">
    <property type="taxonomic scope" value="Bacteria"/>
</dbReference>
<dbReference type="OrthoDB" id="9767239at2"/>
<keyword evidence="5" id="KW-1185">Reference proteome</keyword>
<reference evidence="5" key="1">
    <citation type="submission" date="2006-02" db="EMBL/GenBank/DDBJ databases">
        <title>Complete sequence of chromosome of Rhodoferax ferrireducens DSM 15236.</title>
        <authorList>
            <person name="Copeland A."/>
            <person name="Lucas S."/>
            <person name="Lapidus A."/>
            <person name="Barry K."/>
            <person name="Detter J.C."/>
            <person name="Glavina del Rio T."/>
            <person name="Hammon N."/>
            <person name="Israni S."/>
            <person name="Pitluck S."/>
            <person name="Brettin T."/>
            <person name="Bruce D."/>
            <person name="Han C."/>
            <person name="Tapia R."/>
            <person name="Gilna P."/>
            <person name="Kiss H."/>
            <person name="Schmutz J."/>
            <person name="Larimer F."/>
            <person name="Land M."/>
            <person name="Kyrpides N."/>
            <person name="Ivanova N."/>
            <person name="Richardson P."/>
        </authorList>
    </citation>
    <scope>NUCLEOTIDE SEQUENCE [LARGE SCALE GENOMIC DNA]</scope>
    <source>
        <strain evidence="5">ATCC BAA-621 / DSM 15236 / T118</strain>
    </source>
</reference>
<evidence type="ECO:0000256" key="2">
    <source>
        <dbReference type="ARBA" id="ARBA00022801"/>
    </source>
</evidence>
<sequence>MNKTLQELMRTATQLTQSGRLNEATQAIQSALRGTAAVSVAPGPVNPWADAGSYLLPGAAMQMPSPWMLDGRASKVDARKPGAPDAGGGQFISGTHTHAALTCHFKLYIPPGRAGKAMPLVVMLHGCTQDPDDFAAGTAMNERAREQGFFVLYPQQSPDLNPSRCWNWFEHKHQERGRGEPALIASLTQAVIQQHGIDTRRVYIAGLSAGGAMAVIVAAAYPELFAAVGVHSGLPSGAASNVAEALMVMKSGQVGIVERAWGGRADAAAKALLEPPMPIPTIVFHGDQDQTVHPRNGEQVIAAALGAAAGAQDSHARPSGNARVEQGVSAQGRRYTRSTQHGDQGQALTEHWLVHGAGHAWSGGHASGSYTDASGPDATLEMLRFFFDHPKTRGNV</sequence>
<dbReference type="HOGENOM" id="CLU_027551_0_3_4"/>
<dbReference type="InterPro" id="IPR050955">
    <property type="entry name" value="Plant_Biomass_Hydrol_Est"/>
</dbReference>
<evidence type="ECO:0000256" key="3">
    <source>
        <dbReference type="SAM" id="MobiDB-lite"/>
    </source>
</evidence>
<name>Q21VB0_ALBFT</name>
<dbReference type="PANTHER" id="PTHR43037">
    <property type="entry name" value="UNNAMED PRODUCT-RELATED"/>
    <property type="match status" value="1"/>
</dbReference>
<gene>
    <name evidence="4" type="ordered locus">Rfer_2576</name>
</gene>
<protein>
    <submittedName>
        <fullName evidence="4">Esterase, PHB depolymerase</fullName>
    </submittedName>
</protein>
<dbReference type="RefSeq" id="WP_011464861.1">
    <property type="nucleotide sequence ID" value="NC_007908.1"/>
</dbReference>
<dbReference type="NCBIfam" id="TIGR01840">
    <property type="entry name" value="esterase_phb"/>
    <property type="match status" value="1"/>
</dbReference>
<dbReference type="EMBL" id="CP000267">
    <property type="protein sequence ID" value="ABD70293.1"/>
    <property type="molecule type" value="Genomic_DNA"/>
</dbReference>
<dbReference type="Pfam" id="PF10503">
    <property type="entry name" value="Esterase_PHB"/>
    <property type="match status" value="1"/>
</dbReference>
<evidence type="ECO:0000313" key="4">
    <source>
        <dbReference type="EMBL" id="ABD70293.1"/>
    </source>
</evidence>
<accession>Q21VB0</accession>